<dbReference type="PANTHER" id="PTHR31793">
    <property type="entry name" value="4-HYDROXYBENZOYL-COA THIOESTERASE FAMILY MEMBER"/>
    <property type="match status" value="1"/>
</dbReference>
<accession>A0A852RE44</accession>
<comment type="similarity">
    <text evidence="1">Belongs to the 4-hydroxybenzoyl-CoA thioesterase family.</text>
</comment>
<evidence type="ECO:0000256" key="1">
    <source>
        <dbReference type="ARBA" id="ARBA00005953"/>
    </source>
</evidence>
<evidence type="ECO:0000313" key="4">
    <source>
        <dbReference type="Proteomes" id="UP000582231"/>
    </source>
</evidence>
<reference evidence="3 4" key="1">
    <citation type="submission" date="2020-07" db="EMBL/GenBank/DDBJ databases">
        <title>Sequencing the genomes of 1000 actinobacteria strains.</title>
        <authorList>
            <person name="Klenk H.-P."/>
        </authorList>
    </citation>
    <scope>NUCLEOTIDE SEQUENCE [LARGE SCALE GENOMIC DNA]</scope>
    <source>
        <strain evidence="3 4">DSM 19082</strain>
    </source>
</reference>
<sequence>MSAPDRTRPDRSSYRAWRTATTRWSDDDVYGHLNNARYFDLIDTAVNAHLHEATGTDIRRLPAIGVVAEVSCRYFAEMGYPRPIELGLAVERLGTSSVIYRVGLFQGDPEGEGALASAEGRFVHVYVDNTDPARPVTPLPDVVRSVLEPLVAQPDR</sequence>
<dbReference type="InterPro" id="IPR050563">
    <property type="entry name" value="4-hydroxybenzoyl-CoA_TE"/>
</dbReference>
<dbReference type="Pfam" id="PF13279">
    <property type="entry name" value="4HBT_2"/>
    <property type="match status" value="1"/>
</dbReference>
<protein>
    <submittedName>
        <fullName evidence="3">Acyl-CoA thioester hydrolase</fullName>
        <ecNumber evidence="3">3.1.2.-</ecNumber>
    </submittedName>
</protein>
<dbReference type="InterPro" id="IPR029069">
    <property type="entry name" value="HotDog_dom_sf"/>
</dbReference>
<dbReference type="PANTHER" id="PTHR31793:SF27">
    <property type="entry name" value="NOVEL THIOESTERASE SUPERFAMILY DOMAIN AND SAPOSIN A-TYPE DOMAIN CONTAINING PROTEIN (0610012H03RIK)"/>
    <property type="match status" value="1"/>
</dbReference>
<gene>
    <name evidence="3" type="ORF">BJ958_000255</name>
</gene>
<dbReference type="EMBL" id="JACCBF010000001">
    <property type="protein sequence ID" value="NYD28709.1"/>
    <property type="molecule type" value="Genomic_DNA"/>
</dbReference>
<dbReference type="AlphaFoldDB" id="A0A852RE44"/>
<dbReference type="Proteomes" id="UP000582231">
    <property type="component" value="Unassembled WGS sequence"/>
</dbReference>
<dbReference type="Gene3D" id="3.10.129.10">
    <property type="entry name" value="Hotdog Thioesterase"/>
    <property type="match status" value="1"/>
</dbReference>
<dbReference type="SUPFAM" id="SSF54637">
    <property type="entry name" value="Thioesterase/thiol ester dehydrase-isomerase"/>
    <property type="match status" value="1"/>
</dbReference>
<evidence type="ECO:0000256" key="2">
    <source>
        <dbReference type="ARBA" id="ARBA00022801"/>
    </source>
</evidence>
<evidence type="ECO:0000313" key="3">
    <source>
        <dbReference type="EMBL" id="NYD28709.1"/>
    </source>
</evidence>
<dbReference type="EC" id="3.1.2.-" evidence="3"/>
<dbReference type="GO" id="GO:0047617">
    <property type="term" value="F:fatty acyl-CoA hydrolase activity"/>
    <property type="evidence" value="ECO:0007669"/>
    <property type="project" value="TreeGrafter"/>
</dbReference>
<organism evidence="3 4">
    <name type="scientific">Nocardioides kongjuensis</name>
    <dbReference type="NCBI Taxonomy" id="349522"/>
    <lineage>
        <taxon>Bacteria</taxon>
        <taxon>Bacillati</taxon>
        <taxon>Actinomycetota</taxon>
        <taxon>Actinomycetes</taxon>
        <taxon>Propionibacteriales</taxon>
        <taxon>Nocardioidaceae</taxon>
        <taxon>Nocardioides</taxon>
    </lineage>
</organism>
<keyword evidence="2 3" id="KW-0378">Hydrolase</keyword>
<dbReference type="CDD" id="cd00586">
    <property type="entry name" value="4HBT"/>
    <property type="match status" value="1"/>
</dbReference>
<proteinExistence type="inferred from homology"/>
<dbReference type="RefSeq" id="WP_179724839.1">
    <property type="nucleotide sequence ID" value="NZ_BAABEF010000001.1"/>
</dbReference>
<comment type="caution">
    <text evidence="3">The sequence shown here is derived from an EMBL/GenBank/DDBJ whole genome shotgun (WGS) entry which is preliminary data.</text>
</comment>
<keyword evidence="4" id="KW-1185">Reference proteome</keyword>
<name>A0A852RE44_9ACTN</name>